<organism evidence="2">
    <name type="scientific">Siphoviridae sp. ctoiW10</name>
    <dbReference type="NCBI Taxonomy" id="2827592"/>
    <lineage>
        <taxon>Viruses</taxon>
        <taxon>Duplodnaviria</taxon>
        <taxon>Heunggongvirae</taxon>
        <taxon>Uroviricota</taxon>
        <taxon>Caudoviricetes</taxon>
    </lineage>
</organism>
<evidence type="ECO:0000313" key="2">
    <source>
        <dbReference type="EMBL" id="DAD71889.1"/>
    </source>
</evidence>
<reference evidence="2" key="1">
    <citation type="journal article" date="2021" name="Proc. Natl. Acad. Sci. U.S.A.">
        <title>A Catalog of Tens of Thousands of Viruses from Human Metagenomes Reveals Hidden Associations with Chronic Diseases.</title>
        <authorList>
            <person name="Tisza M.J."/>
            <person name="Buck C.B."/>
        </authorList>
    </citation>
    <scope>NUCLEOTIDE SEQUENCE</scope>
    <source>
        <strain evidence="2">CtoiW10</strain>
    </source>
</reference>
<evidence type="ECO:0000256" key="1">
    <source>
        <dbReference type="SAM" id="MobiDB-lite"/>
    </source>
</evidence>
<proteinExistence type="predicted"/>
<sequence>MGAAGQQKRVPMGGPTAGSRHAAVTVWKDRQT</sequence>
<feature type="region of interest" description="Disordered" evidence="1">
    <location>
        <begin position="1"/>
        <end position="32"/>
    </location>
</feature>
<dbReference type="EMBL" id="BK015888">
    <property type="protein sequence ID" value="DAD71889.1"/>
    <property type="molecule type" value="Genomic_DNA"/>
</dbReference>
<protein>
    <submittedName>
        <fullName evidence="2">Uncharacterized protein</fullName>
    </submittedName>
</protein>
<name>A0A8S5LPE7_9CAUD</name>
<accession>A0A8S5LPE7</accession>